<protein>
    <submittedName>
        <fullName evidence="1">Uncharacterized protein</fullName>
    </submittedName>
</protein>
<dbReference type="Proteomes" id="UP001497516">
    <property type="component" value="Chromosome 7"/>
</dbReference>
<accession>A0AAV2FTI2</accession>
<dbReference type="AlphaFoldDB" id="A0AAV2FTI2"/>
<reference evidence="1 2" key="1">
    <citation type="submission" date="2024-04" db="EMBL/GenBank/DDBJ databases">
        <authorList>
            <person name="Fracassetti M."/>
        </authorList>
    </citation>
    <scope>NUCLEOTIDE SEQUENCE [LARGE SCALE GENOMIC DNA]</scope>
</reference>
<dbReference type="PANTHER" id="PTHR47186:SF3">
    <property type="entry name" value="OS09G0267800 PROTEIN"/>
    <property type="match status" value="1"/>
</dbReference>
<dbReference type="Gene3D" id="3.80.10.10">
    <property type="entry name" value="Ribonuclease Inhibitor"/>
    <property type="match status" value="1"/>
</dbReference>
<dbReference type="EMBL" id="OZ034820">
    <property type="protein sequence ID" value="CAL1401661.1"/>
    <property type="molecule type" value="Genomic_DNA"/>
</dbReference>
<name>A0AAV2FTI2_9ROSI</name>
<evidence type="ECO:0000313" key="2">
    <source>
        <dbReference type="Proteomes" id="UP001497516"/>
    </source>
</evidence>
<proteinExistence type="predicted"/>
<sequence>MASKFKVLKLWDCCCLRALPEFPCSGSLEILDMKSALCFPSDGNDLDFANLWNLKVLLMQNCGVKEMTCSSSRTIGMLHLLPWSLTTLHINECQKLKCLPNLENLENLTALSIHSCPLLKEIIGLGGLKPLKTLSLSFLQAVPNVDGLDSLCSLKSLILTHCDALERLPNLAFLGKLLHLDISCCHNLSAIQGLGGLESLQTHLIDGAKCLTCLLGFETLLSPNKL</sequence>
<organism evidence="1 2">
    <name type="scientific">Linum trigynum</name>
    <dbReference type="NCBI Taxonomy" id="586398"/>
    <lineage>
        <taxon>Eukaryota</taxon>
        <taxon>Viridiplantae</taxon>
        <taxon>Streptophyta</taxon>
        <taxon>Embryophyta</taxon>
        <taxon>Tracheophyta</taxon>
        <taxon>Spermatophyta</taxon>
        <taxon>Magnoliopsida</taxon>
        <taxon>eudicotyledons</taxon>
        <taxon>Gunneridae</taxon>
        <taxon>Pentapetalae</taxon>
        <taxon>rosids</taxon>
        <taxon>fabids</taxon>
        <taxon>Malpighiales</taxon>
        <taxon>Linaceae</taxon>
        <taxon>Linum</taxon>
    </lineage>
</organism>
<dbReference type="InterPro" id="IPR032675">
    <property type="entry name" value="LRR_dom_sf"/>
</dbReference>
<keyword evidence="2" id="KW-1185">Reference proteome</keyword>
<gene>
    <name evidence="1" type="ORF">LTRI10_LOCUS41707</name>
</gene>
<dbReference type="PANTHER" id="PTHR47186">
    <property type="entry name" value="LEUCINE-RICH REPEAT-CONTAINING PROTEIN 57"/>
    <property type="match status" value="1"/>
</dbReference>
<evidence type="ECO:0000313" key="1">
    <source>
        <dbReference type="EMBL" id="CAL1401661.1"/>
    </source>
</evidence>
<dbReference type="SUPFAM" id="SSF52058">
    <property type="entry name" value="L domain-like"/>
    <property type="match status" value="1"/>
</dbReference>